<feature type="compositionally biased region" description="Basic and acidic residues" evidence="1">
    <location>
        <begin position="1"/>
        <end position="11"/>
    </location>
</feature>
<accession>A0ABU6RTX4</accession>
<evidence type="ECO:0000313" key="3">
    <source>
        <dbReference type="Proteomes" id="UP001341840"/>
    </source>
</evidence>
<protein>
    <recommendedName>
        <fullName evidence="4">Retrotransposon gag domain-containing protein</fullName>
    </recommendedName>
</protein>
<reference evidence="2 3" key="1">
    <citation type="journal article" date="2023" name="Plants (Basel)">
        <title>Bridging the Gap: Combining Genomics and Transcriptomics Approaches to Understand Stylosanthes scabra, an Orphan Legume from the Brazilian Caatinga.</title>
        <authorList>
            <person name="Ferreira-Neto J.R.C."/>
            <person name="da Silva M.D."/>
            <person name="Binneck E."/>
            <person name="de Melo N.F."/>
            <person name="da Silva R.H."/>
            <person name="de Melo A.L.T.M."/>
            <person name="Pandolfi V."/>
            <person name="Bustamante F.O."/>
            <person name="Brasileiro-Vidal A.C."/>
            <person name="Benko-Iseppon A.M."/>
        </authorList>
    </citation>
    <scope>NUCLEOTIDE SEQUENCE [LARGE SCALE GENOMIC DNA]</scope>
    <source>
        <tissue evidence="2">Leaves</tissue>
    </source>
</reference>
<evidence type="ECO:0008006" key="4">
    <source>
        <dbReference type="Google" id="ProtNLM"/>
    </source>
</evidence>
<dbReference type="Proteomes" id="UP001341840">
    <property type="component" value="Unassembled WGS sequence"/>
</dbReference>
<proteinExistence type="predicted"/>
<feature type="region of interest" description="Disordered" evidence="1">
    <location>
        <begin position="1"/>
        <end position="26"/>
    </location>
</feature>
<dbReference type="EMBL" id="JASCZI010031881">
    <property type="protein sequence ID" value="MED6127588.1"/>
    <property type="molecule type" value="Genomic_DNA"/>
</dbReference>
<sequence length="206" mass="24020">MDPEMMAKDQTRYITPSPPPATNQEYMEEDENTPITRKELAHLLKGKGELTEPTWKINPPFGNHQELKIKEFSKSLTGRAFTWVQALLCVDTLPESQLVYRCIRNAEDGFQIYLSMNNINTFSELLKRASDITEAMKCSGRRLKSSRFRCHNQGRFRILCRLKLEVHRSGTRTNYENDMEIVLQQENVTEFATRFKYRVRNSGHSP</sequence>
<gene>
    <name evidence="2" type="ORF">PIB30_089439</name>
</gene>
<evidence type="ECO:0000256" key="1">
    <source>
        <dbReference type="SAM" id="MobiDB-lite"/>
    </source>
</evidence>
<comment type="caution">
    <text evidence="2">The sequence shown here is derived from an EMBL/GenBank/DDBJ whole genome shotgun (WGS) entry which is preliminary data.</text>
</comment>
<name>A0ABU6RTX4_9FABA</name>
<keyword evidence="3" id="KW-1185">Reference proteome</keyword>
<evidence type="ECO:0000313" key="2">
    <source>
        <dbReference type="EMBL" id="MED6127588.1"/>
    </source>
</evidence>
<organism evidence="2 3">
    <name type="scientific">Stylosanthes scabra</name>
    <dbReference type="NCBI Taxonomy" id="79078"/>
    <lineage>
        <taxon>Eukaryota</taxon>
        <taxon>Viridiplantae</taxon>
        <taxon>Streptophyta</taxon>
        <taxon>Embryophyta</taxon>
        <taxon>Tracheophyta</taxon>
        <taxon>Spermatophyta</taxon>
        <taxon>Magnoliopsida</taxon>
        <taxon>eudicotyledons</taxon>
        <taxon>Gunneridae</taxon>
        <taxon>Pentapetalae</taxon>
        <taxon>rosids</taxon>
        <taxon>fabids</taxon>
        <taxon>Fabales</taxon>
        <taxon>Fabaceae</taxon>
        <taxon>Papilionoideae</taxon>
        <taxon>50 kb inversion clade</taxon>
        <taxon>dalbergioids sensu lato</taxon>
        <taxon>Dalbergieae</taxon>
        <taxon>Pterocarpus clade</taxon>
        <taxon>Stylosanthes</taxon>
    </lineage>
</organism>